<reference evidence="2 3" key="1">
    <citation type="submission" date="2020-04" db="EMBL/GenBank/DDBJ databases">
        <title>Perkinsus chesapeaki whole genome sequence.</title>
        <authorList>
            <person name="Bogema D.R."/>
        </authorList>
    </citation>
    <scope>NUCLEOTIDE SEQUENCE [LARGE SCALE GENOMIC DNA]</scope>
    <source>
        <strain evidence="2">ATCC PRA-425</strain>
    </source>
</reference>
<dbReference type="AlphaFoldDB" id="A0A7J6MJ13"/>
<name>A0A7J6MJ13_PERCH</name>
<feature type="coiled-coil region" evidence="1">
    <location>
        <begin position="166"/>
        <end position="193"/>
    </location>
</feature>
<gene>
    <name evidence="2" type="ORF">FOL47_001457</name>
</gene>
<protein>
    <submittedName>
        <fullName evidence="2">Uncharacterized protein</fullName>
    </submittedName>
</protein>
<dbReference type="Proteomes" id="UP000591131">
    <property type="component" value="Unassembled WGS sequence"/>
</dbReference>
<evidence type="ECO:0000313" key="2">
    <source>
        <dbReference type="EMBL" id="KAF4671533.1"/>
    </source>
</evidence>
<organism evidence="2 3">
    <name type="scientific">Perkinsus chesapeaki</name>
    <name type="common">Clam parasite</name>
    <name type="synonym">Perkinsus andrewsi</name>
    <dbReference type="NCBI Taxonomy" id="330153"/>
    <lineage>
        <taxon>Eukaryota</taxon>
        <taxon>Sar</taxon>
        <taxon>Alveolata</taxon>
        <taxon>Perkinsozoa</taxon>
        <taxon>Perkinsea</taxon>
        <taxon>Perkinsida</taxon>
        <taxon>Perkinsidae</taxon>
        <taxon>Perkinsus</taxon>
    </lineage>
</organism>
<accession>A0A7J6MJ13</accession>
<dbReference type="OrthoDB" id="434051at2759"/>
<keyword evidence="3" id="KW-1185">Reference proteome</keyword>
<keyword evidence="1" id="KW-0175">Coiled coil</keyword>
<dbReference type="EMBL" id="JAAPAO010000135">
    <property type="protein sequence ID" value="KAF4671533.1"/>
    <property type="molecule type" value="Genomic_DNA"/>
</dbReference>
<evidence type="ECO:0000256" key="1">
    <source>
        <dbReference type="SAM" id="Coils"/>
    </source>
</evidence>
<sequence>MSSKVIDTQGVWKKIRVDVSEVEEYDHKSIKQSITGVDISRDNLIEKADAFKRSIIKFGAFSAQLESDSEISTMLVPAGQELTNAFAVLCGFMAAIALEGGKYLALEVANLGDDIDKLVDKLNTEALTNRAGVSRVCGALLDRVQRVKKMSIDPASASRKVVIGNIKCVKDAKAELEESLQRAKDKKEAGEEEEVEGDVVCEDLDDDLLFEGGDDDLYLLESAAELEAALGDVIEELKSLAVSAADDILAERSGKLASKIDELVLAITTGSDDEEEFDDIFEELEREGWRFGHVREIVRREMISLG</sequence>
<proteinExistence type="predicted"/>
<evidence type="ECO:0000313" key="3">
    <source>
        <dbReference type="Proteomes" id="UP000591131"/>
    </source>
</evidence>
<comment type="caution">
    <text evidence="2">The sequence shown here is derived from an EMBL/GenBank/DDBJ whole genome shotgun (WGS) entry which is preliminary data.</text>
</comment>